<organism evidence="2 3">
    <name type="scientific">Trichonephila clavipes</name>
    <name type="common">Golden silk orbweaver</name>
    <name type="synonym">Nephila clavipes</name>
    <dbReference type="NCBI Taxonomy" id="2585209"/>
    <lineage>
        <taxon>Eukaryota</taxon>
        <taxon>Metazoa</taxon>
        <taxon>Ecdysozoa</taxon>
        <taxon>Arthropoda</taxon>
        <taxon>Chelicerata</taxon>
        <taxon>Arachnida</taxon>
        <taxon>Araneae</taxon>
        <taxon>Araneomorphae</taxon>
        <taxon>Entelegynae</taxon>
        <taxon>Araneoidea</taxon>
        <taxon>Nephilidae</taxon>
        <taxon>Trichonephila</taxon>
    </lineage>
</organism>
<dbReference type="Proteomes" id="UP000887159">
    <property type="component" value="Unassembled WGS sequence"/>
</dbReference>
<reference evidence="2" key="1">
    <citation type="submission" date="2020-08" db="EMBL/GenBank/DDBJ databases">
        <title>Multicomponent nature underlies the extraordinary mechanical properties of spider dragline silk.</title>
        <authorList>
            <person name="Kono N."/>
            <person name="Nakamura H."/>
            <person name="Mori M."/>
            <person name="Yoshida Y."/>
            <person name="Ohtoshi R."/>
            <person name="Malay A.D."/>
            <person name="Moran D.A.P."/>
            <person name="Tomita M."/>
            <person name="Numata K."/>
            <person name="Arakawa K."/>
        </authorList>
    </citation>
    <scope>NUCLEOTIDE SEQUENCE</scope>
</reference>
<sequence>MLYKSSFALQKALIGIGDRPVSIVPHRSLNSSRGVTSEAEILDGFSDQGVDQIYTTHTISNSLSTSAAFSSTNKTLASSNISMFTPLPAETCPAVETETSISNTIPSTSQTAKQTSKSRKKRRPKRSITSKIDIQLTPHKPKKSTPLQDTSGPGHAYIRC</sequence>
<feature type="region of interest" description="Disordered" evidence="1">
    <location>
        <begin position="95"/>
        <end position="160"/>
    </location>
</feature>
<feature type="compositionally biased region" description="Basic residues" evidence="1">
    <location>
        <begin position="116"/>
        <end position="128"/>
    </location>
</feature>
<evidence type="ECO:0000313" key="2">
    <source>
        <dbReference type="EMBL" id="GFY00010.1"/>
    </source>
</evidence>
<evidence type="ECO:0000256" key="1">
    <source>
        <dbReference type="SAM" id="MobiDB-lite"/>
    </source>
</evidence>
<keyword evidence="3" id="KW-1185">Reference proteome</keyword>
<gene>
    <name evidence="2" type="ORF">TNCV_1341081</name>
</gene>
<dbReference type="EMBL" id="BMAU01021216">
    <property type="protein sequence ID" value="GFY00010.1"/>
    <property type="molecule type" value="Genomic_DNA"/>
</dbReference>
<dbReference type="AlphaFoldDB" id="A0A8X6RWD0"/>
<name>A0A8X6RWD0_TRICX</name>
<proteinExistence type="predicted"/>
<accession>A0A8X6RWD0</accession>
<protein>
    <submittedName>
        <fullName evidence="2">Uncharacterized protein</fullName>
    </submittedName>
</protein>
<evidence type="ECO:0000313" key="3">
    <source>
        <dbReference type="Proteomes" id="UP000887159"/>
    </source>
</evidence>
<feature type="compositionally biased region" description="Low complexity" evidence="1">
    <location>
        <begin position="106"/>
        <end position="115"/>
    </location>
</feature>
<comment type="caution">
    <text evidence="2">The sequence shown here is derived from an EMBL/GenBank/DDBJ whole genome shotgun (WGS) entry which is preliminary data.</text>
</comment>